<dbReference type="EMBL" id="CAJVPY010013416">
    <property type="protein sequence ID" value="CAG8740389.1"/>
    <property type="molecule type" value="Genomic_DNA"/>
</dbReference>
<reference evidence="1" key="1">
    <citation type="submission" date="2021-06" db="EMBL/GenBank/DDBJ databases">
        <authorList>
            <person name="Kallberg Y."/>
            <person name="Tangrot J."/>
            <person name="Rosling A."/>
        </authorList>
    </citation>
    <scope>NUCLEOTIDE SEQUENCE</scope>
    <source>
        <strain evidence="1">MA453B</strain>
    </source>
</reference>
<evidence type="ECO:0000313" key="1">
    <source>
        <dbReference type="EMBL" id="CAG8740389.1"/>
    </source>
</evidence>
<evidence type="ECO:0000313" key="2">
    <source>
        <dbReference type="Proteomes" id="UP000789405"/>
    </source>
</evidence>
<dbReference type="OrthoDB" id="2415741at2759"/>
<protein>
    <submittedName>
        <fullName evidence="1">4595_t:CDS:1</fullName>
    </submittedName>
</protein>
<dbReference type="AlphaFoldDB" id="A0A9N9IL68"/>
<proteinExistence type="predicted"/>
<name>A0A9N9IL68_9GLOM</name>
<sequence>MQNKAGKPPHWLTEYFYIIPNKWANKSNWKCICRTCMDVVEKEIALQDKNIKITNTLCDCTSYLKDCSYFAIKYSSEQIQSIINLALATLASKKHIAISNIDEEDEKDLILTISTYSSNSLLIFNNILRFL</sequence>
<keyword evidence="2" id="KW-1185">Reference proteome</keyword>
<gene>
    <name evidence="1" type="ORF">DERYTH_LOCUS15951</name>
</gene>
<comment type="caution">
    <text evidence="1">The sequence shown here is derived from an EMBL/GenBank/DDBJ whole genome shotgun (WGS) entry which is preliminary data.</text>
</comment>
<accession>A0A9N9IL68</accession>
<organism evidence="1 2">
    <name type="scientific">Dentiscutata erythropus</name>
    <dbReference type="NCBI Taxonomy" id="1348616"/>
    <lineage>
        <taxon>Eukaryota</taxon>
        <taxon>Fungi</taxon>
        <taxon>Fungi incertae sedis</taxon>
        <taxon>Mucoromycota</taxon>
        <taxon>Glomeromycotina</taxon>
        <taxon>Glomeromycetes</taxon>
        <taxon>Diversisporales</taxon>
        <taxon>Gigasporaceae</taxon>
        <taxon>Dentiscutata</taxon>
    </lineage>
</organism>
<dbReference type="Proteomes" id="UP000789405">
    <property type="component" value="Unassembled WGS sequence"/>
</dbReference>